<evidence type="ECO:0000256" key="1">
    <source>
        <dbReference type="ARBA" id="ARBA00001946"/>
    </source>
</evidence>
<dbReference type="SUPFAM" id="SSF81301">
    <property type="entry name" value="Nucleotidyltransferase"/>
    <property type="match status" value="1"/>
</dbReference>
<keyword evidence="4" id="KW-0479">Metal-binding</keyword>
<dbReference type="CDD" id="cd05403">
    <property type="entry name" value="NT_KNTase_like"/>
    <property type="match status" value="1"/>
</dbReference>
<evidence type="ECO:0000256" key="5">
    <source>
        <dbReference type="ARBA" id="ARBA00022741"/>
    </source>
</evidence>
<keyword evidence="2" id="KW-0808">Transferase</keyword>
<sequence>MKDLREMQKILAKNKSLLFEKYPIKNLAIFGSFVRNEQKEDSDLDVLVEFNDKIGIEFINLANELEEILEIKVDLVSSKGVKSKYLDSIREDLIYLKTNSPSVIF</sequence>
<evidence type="ECO:0000256" key="2">
    <source>
        <dbReference type="ARBA" id="ARBA00022679"/>
    </source>
</evidence>
<protein>
    <submittedName>
        <fullName evidence="9">Nucleotidyltransferase family protein</fullName>
    </submittedName>
</protein>
<gene>
    <name evidence="9" type="ORF">MM236_05520</name>
</gene>
<dbReference type="Gene3D" id="3.30.460.10">
    <property type="entry name" value="Beta Polymerase, domain 2"/>
    <property type="match status" value="1"/>
</dbReference>
<evidence type="ECO:0000313" key="9">
    <source>
        <dbReference type="EMBL" id="MCH7397434.1"/>
    </source>
</evidence>
<keyword evidence="6" id="KW-0067">ATP-binding</keyword>
<reference evidence="9" key="1">
    <citation type="submission" date="2022-03" db="EMBL/GenBank/DDBJ databases">
        <title>De novo assembled genomes of Belliella spp. (Cyclobacteriaceae) strains.</title>
        <authorList>
            <person name="Szabo A."/>
            <person name="Korponai K."/>
            <person name="Felfoldi T."/>
        </authorList>
    </citation>
    <scope>NUCLEOTIDE SEQUENCE</scope>
    <source>
        <strain evidence="9">DSM 107340</strain>
    </source>
</reference>
<comment type="caution">
    <text evidence="9">The sequence shown here is derived from an EMBL/GenBank/DDBJ whole genome shotgun (WGS) entry which is preliminary data.</text>
</comment>
<accession>A0ABS9UM41</accession>
<proteinExistence type="predicted"/>
<dbReference type="Proteomes" id="UP001165488">
    <property type="component" value="Unassembled WGS sequence"/>
</dbReference>
<evidence type="ECO:0000256" key="6">
    <source>
        <dbReference type="ARBA" id="ARBA00022840"/>
    </source>
</evidence>
<dbReference type="RefSeq" id="WP_241273946.1">
    <property type="nucleotide sequence ID" value="NZ_JAKZGS010000003.1"/>
</dbReference>
<dbReference type="PANTHER" id="PTHR33571">
    <property type="entry name" value="SSL8005 PROTEIN"/>
    <property type="match status" value="1"/>
</dbReference>
<dbReference type="InterPro" id="IPR041633">
    <property type="entry name" value="Polbeta"/>
</dbReference>
<dbReference type="EMBL" id="JAKZGS010000003">
    <property type="protein sequence ID" value="MCH7397434.1"/>
    <property type="molecule type" value="Genomic_DNA"/>
</dbReference>
<name>A0ABS9UM41_9BACT</name>
<evidence type="ECO:0000259" key="8">
    <source>
        <dbReference type="Pfam" id="PF18765"/>
    </source>
</evidence>
<evidence type="ECO:0000256" key="3">
    <source>
        <dbReference type="ARBA" id="ARBA00022695"/>
    </source>
</evidence>
<keyword evidence="3" id="KW-0548">Nucleotidyltransferase</keyword>
<evidence type="ECO:0000256" key="7">
    <source>
        <dbReference type="ARBA" id="ARBA00022842"/>
    </source>
</evidence>
<keyword evidence="5" id="KW-0547">Nucleotide-binding</keyword>
<dbReference type="PANTHER" id="PTHR33571:SF14">
    <property type="entry name" value="PROTEIN ADENYLYLTRANSFERASE MJ0435-RELATED"/>
    <property type="match status" value="1"/>
</dbReference>
<dbReference type="InterPro" id="IPR052038">
    <property type="entry name" value="Type-VII_TA_antitoxin"/>
</dbReference>
<keyword evidence="7" id="KW-0460">Magnesium</keyword>
<keyword evidence="10" id="KW-1185">Reference proteome</keyword>
<comment type="cofactor">
    <cofactor evidence="1">
        <name>Mg(2+)</name>
        <dbReference type="ChEBI" id="CHEBI:18420"/>
    </cofactor>
</comment>
<evidence type="ECO:0000313" key="10">
    <source>
        <dbReference type="Proteomes" id="UP001165488"/>
    </source>
</evidence>
<feature type="domain" description="Polymerase beta nucleotidyltransferase" evidence="8">
    <location>
        <begin position="19"/>
        <end position="89"/>
    </location>
</feature>
<evidence type="ECO:0000256" key="4">
    <source>
        <dbReference type="ARBA" id="ARBA00022723"/>
    </source>
</evidence>
<dbReference type="Pfam" id="PF18765">
    <property type="entry name" value="Polbeta"/>
    <property type="match status" value="1"/>
</dbReference>
<organism evidence="9 10">
    <name type="scientific">Belliella calami</name>
    <dbReference type="NCBI Taxonomy" id="2923436"/>
    <lineage>
        <taxon>Bacteria</taxon>
        <taxon>Pseudomonadati</taxon>
        <taxon>Bacteroidota</taxon>
        <taxon>Cytophagia</taxon>
        <taxon>Cytophagales</taxon>
        <taxon>Cyclobacteriaceae</taxon>
        <taxon>Belliella</taxon>
    </lineage>
</organism>
<dbReference type="InterPro" id="IPR043519">
    <property type="entry name" value="NT_sf"/>
</dbReference>